<evidence type="ECO:0000256" key="3">
    <source>
        <dbReference type="ARBA" id="ARBA00022475"/>
    </source>
</evidence>
<sequence>MKQSVRAKRMARNHRRNSAQGKLSLVSLMDIFTILVFFLMLNASDVQVLQNDKSLTLPKSSTETAAEEQLLMTVSQQRILVDGKLIMTIDDVLADQDGELDALANELRLRNQFRAANLSPRDSEDGVSDAFAITIMGDHEIEYQALKKIMKTCAQLGYTNISLAVEFVEGESPLPAEGAL</sequence>
<evidence type="ECO:0000256" key="1">
    <source>
        <dbReference type="ARBA" id="ARBA00004162"/>
    </source>
</evidence>
<evidence type="ECO:0000256" key="5">
    <source>
        <dbReference type="ARBA" id="ARBA00022989"/>
    </source>
</evidence>
<evidence type="ECO:0000313" key="10">
    <source>
        <dbReference type="Proteomes" id="UP001234343"/>
    </source>
</evidence>
<name>A0ABT7T0R5_9ALTE</name>
<evidence type="ECO:0000256" key="6">
    <source>
        <dbReference type="ARBA" id="ARBA00023136"/>
    </source>
</evidence>
<gene>
    <name evidence="9" type="ORF">QTP81_15620</name>
</gene>
<organism evidence="9 10">
    <name type="scientific">Alteromonas arenosi</name>
    <dbReference type="NCBI Taxonomy" id="3055817"/>
    <lineage>
        <taxon>Bacteria</taxon>
        <taxon>Pseudomonadati</taxon>
        <taxon>Pseudomonadota</taxon>
        <taxon>Gammaproteobacteria</taxon>
        <taxon>Alteromonadales</taxon>
        <taxon>Alteromonadaceae</taxon>
        <taxon>Alteromonas/Salinimonas group</taxon>
        <taxon>Alteromonas</taxon>
    </lineage>
</organism>
<protein>
    <submittedName>
        <fullName evidence="9">Biopolymer transporter ExbD</fullName>
    </submittedName>
</protein>
<evidence type="ECO:0000256" key="8">
    <source>
        <dbReference type="SAM" id="Phobius"/>
    </source>
</evidence>
<dbReference type="Proteomes" id="UP001234343">
    <property type="component" value="Unassembled WGS sequence"/>
</dbReference>
<feature type="transmembrane region" description="Helical" evidence="8">
    <location>
        <begin position="21"/>
        <end position="41"/>
    </location>
</feature>
<dbReference type="Pfam" id="PF02472">
    <property type="entry name" value="ExbD"/>
    <property type="match status" value="1"/>
</dbReference>
<comment type="caution">
    <text evidence="9">The sequence shown here is derived from an EMBL/GenBank/DDBJ whole genome shotgun (WGS) entry which is preliminary data.</text>
</comment>
<dbReference type="RefSeq" id="WP_289366778.1">
    <property type="nucleotide sequence ID" value="NZ_JAUCBP010000013.1"/>
</dbReference>
<keyword evidence="5 8" id="KW-1133">Transmembrane helix</keyword>
<reference evidence="9 10" key="1">
    <citation type="submission" date="2023-06" db="EMBL/GenBank/DDBJ databases">
        <title>Alteromonas sp. ASW11-36 isolated from intertidal sand.</title>
        <authorList>
            <person name="Li Y."/>
        </authorList>
    </citation>
    <scope>NUCLEOTIDE SEQUENCE [LARGE SCALE GENOMIC DNA]</scope>
    <source>
        <strain evidence="9 10">ASW11-36</strain>
    </source>
</reference>
<proteinExistence type="inferred from homology"/>
<evidence type="ECO:0000256" key="7">
    <source>
        <dbReference type="RuleBase" id="RU003879"/>
    </source>
</evidence>
<evidence type="ECO:0000256" key="2">
    <source>
        <dbReference type="ARBA" id="ARBA00005811"/>
    </source>
</evidence>
<accession>A0ABT7T0R5</accession>
<comment type="similarity">
    <text evidence="2 7">Belongs to the ExbD/TolR family.</text>
</comment>
<evidence type="ECO:0000256" key="4">
    <source>
        <dbReference type="ARBA" id="ARBA00022692"/>
    </source>
</evidence>
<dbReference type="InterPro" id="IPR003400">
    <property type="entry name" value="ExbD"/>
</dbReference>
<comment type="subcellular location">
    <subcellularLocation>
        <location evidence="1">Cell membrane</location>
        <topology evidence="1">Single-pass membrane protein</topology>
    </subcellularLocation>
    <subcellularLocation>
        <location evidence="7">Cell membrane</location>
        <topology evidence="7">Single-pass type II membrane protein</topology>
    </subcellularLocation>
</comment>
<keyword evidence="7" id="KW-0653">Protein transport</keyword>
<keyword evidence="4 7" id="KW-0812">Transmembrane</keyword>
<keyword evidence="7" id="KW-0813">Transport</keyword>
<evidence type="ECO:0000313" key="9">
    <source>
        <dbReference type="EMBL" id="MDM7862032.1"/>
    </source>
</evidence>
<keyword evidence="6 8" id="KW-0472">Membrane</keyword>
<keyword evidence="3" id="KW-1003">Cell membrane</keyword>
<dbReference type="EMBL" id="JAUCBP010000013">
    <property type="protein sequence ID" value="MDM7862032.1"/>
    <property type="molecule type" value="Genomic_DNA"/>
</dbReference>
<keyword evidence="10" id="KW-1185">Reference proteome</keyword>